<name>A0A395XUE5_9FIRM</name>
<keyword evidence="1" id="KW-0472">Membrane</keyword>
<dbReference type="EMBL" id="QSAJ01000002">
    <property type="protein sequence ID" value="RGW55716.1"/>
    <property type="molecule type" value="Genomic_DNA"/>
</dbReference>
<dbReference type="InterPro" id="IPR012902">
    <property type="entry name" value="N_methyl_site"/>
</dbReference>
<proteinExistence type="predicted"/>
<organism evidence="2 3">
    <name type="scientific">Dorea formicigenerans</name>
    <dbReference type="NCBI Taxonomy" id="39486"/>
    <lineage>
        <taxon>Bacteria</taxon>
        <taxon>Bacillati</taxon>
        <taxon>Bacillota</taxon>
        <taxon>Clostridia</taxon>
        <taxon>Lachnospirales</taxon>
        <taxon>Lachnospiraceae</taxon>
        <taxon>Dorea</taxon>
    </lineage>
</organism>
<evidence type="ECO:0000313" key="2">
    <source>
        <dbReference type="EMBL" id="RGW55716.1"/>
    </source>
</evidence>
<sequence length="265" mass="29160">MILTDRRQAGKRKEQLSYTKNLVKDRKGTTLVETMVTLFLISILMAMAASALSSASRIFVRIQKTQYAQSVLDTTMTELRTITKDAAGYVKLYERTTAVEEQYGGSKGTNTKGNAIEFMTPEGFVELVSANGCSETEIHIGDKVTGKADAVETGQLLTRYYFRNSNTGQYAFTQNGKPVARAVANVFTKGFYMGNYVEVEYSYPANVSDGSKISSITAKVTVYSEYDKATKSLKNVMATDTEVLEFRNPITVKGNADSAITAIHE</sequence>
<reference evidence="2 3" key="1">
    <citation type="submission" date="2018-08" db="EMBL/GenBank/DDBJ databases">
        <title>A genome reference for cultivated species of the human gut microbiota.</title>
        <authorList>
            <person name="Zou Y."/>
            <person name="Xue W."/>
            <person name="Luo G."/>
        </authorList>
    </citation>
    <scope>NUCLEOTIDE SEQUENCE [LARGE SCALE GENOMIC DNA]</scope>
    <source>
        <strain evidence="2 3">AF12-11</strain>
    </source>
</reference>
<dbReference type="Proteomes" id="UP000266376">
    <property type="component" value="Unassembled WGS sequence"/>
</dbReference>
<gene>
    <name evidence="2" type="ORF">DWV67_01215</name>
</gene>
<keyword evidence="1" id="KW-1133">Transmembrane helix</keyword>
<protein>
    <recommendedName>
        <fullName evidence="4">Type II secretion system protein</fullName>
    </recommendedName>
</protein>
<dbReference type="Pfam" id="PF07963">
    <property type="entry name" value="N_methyl"/>
    <property type="match status" value="1"/>
</dbReference>
<comment type="caution">
    <text evidence="2">The sequence shown here is derived from an EMBL/GenBank/DDBJ whole genome shotgun (WGS) entry which is preliminary data.</text>
</comment>
<dbReference type="AlphaFoldDB" id="A0A395XUE5"/>
<evidence type="ECO:0000313" key="3">
    <source>
        <dbReference type="Proteomes" id="UP000266376"/>
    </source>
</evidence>
<accession>A0A395XUE5</accession>
<keyword evidence="1" id="KW-0812">Transmembrane</keyword>
<evidence type="ECO:0008006" key="4">
    <source>
        <dbReference type="Google" id="ProtNLM"/>
    </source>
</evidence>
<evidence type="ECO:0000256" key="1">
    <source>
        <dbReference type="SAM" id="Phobius"/>
    </source>
</evidence>
<feature type="transmembrane region" description="Helical" evidence="1">
    <location>
        <begin position="36"/>
        <end position="60"/>
    </location>
</feature>